<dbReference type="Proteomes" id="UP000094527">
    <property type="component" value="Unassembled WGS sequence"/>
</dbReference>
<evidence type="ECO:0000313" key="2">
    <source>
        <dbReference type="EMBL" id="ODN03018.1"/>
    </source>
</evidence>
<protein>
    <submittedName>
        <fullName evidence="2">Uncharacterized protein</fullName>
    </submittedName>
</protein>
<gene>
    <name evidence="2" type="ORF">Ocin01_03663</name>
</gene>
<proteinExistence type="predicted"/>
<feature type="region of interest" description="Disordered" evidence="1">
    <location>
        <begin position="126"/>
        <end position="145"/>
    </location>
</feature>
<evidence type="ECO:0000313" key="3">
    <source>
        <dbReference type="Proteomes" id="UP000094527"/>
    </source>
</evidence>
<organism evidence="2 3">
    <name type="scientific">Orchesella cincta</name>
    <name type="common">Springtail</name>
    <name type="synonym">Podura cincta</name>
    <dbReference type="NCBI Taxonomy" id="48709"/>
    <lineage>
        <taxon>Eukaryota</taxon>
        <taxon>Metazoa</taxon>
        <taxon>Ecdysozoa</taxon>
        <taxon>Arthropoda</taxon>
        <taxon>Hexapoda</taxon>
        <taxon>Collembola</taxon>
        <taxon>Entomobryomorpha</taxon>
        <taxon>Entomobryoidea</taxon>
        <taxon>Orchesellidae</taxon>
        <taxon>Orchesellinae</taxon>
        <taxon>Orchesella</taxon>
    </lineage>
</organism>
<name>A0A1D2NCN5_ORCCI</name>
<evidence type="ECO:0000256" key="1">
    <source>
        <dbReference type="SAM" id="MobiDB-lite"/>
    </source>
</evidence>
<dbReference type="EMBL" id="LJIJ01000089">
    <property type="protein sequence ID" value="ODN03018.1"/>
    <property type="molecule type" value="Genomic_DNA"/>
</dbReference>
<sequence length="460" mass="52149">MASKKSVNVLESDLNLSEDSDEEIRLQIHEEEQLLADAEDRIGLRVQLNDGSSTSYTNGLLSTYFNVELQGTQSSNRELSAAIPSTSRGLAIPTTSRALQTAPSTENMQYEAPDDNNETMEEDVNVVKHGGPSLPPPATLRSRPNELTTSKGFQRFGGVQRNICRNSIRTRVVQTNRPQNEWRQGRLRETIKSAMQGNPSTDEEQNRLQKNLDIPSDPWSSIVNLGEKGYHIFWQLSKLRKEYVDREDLKGRTFRCMIKLEDIVGICESSGLHVARSGAAINFLQKFTKKFPPPFGQGTSLPTKLEKIFLMPGHKSFDCFRQKYYEKHNTHFTYKFDNKSTKVSDKTVYTDYLWIGDKTYEGRCISSSILSRCAAVLAAYEDIMQEQFPLESVFLDDDVRKSDEGLFKIESQTTHSHDFTLYDKKQPSDIRTPQINTFTGRGRARDAATVSYIEPSNHSA</sequence>
<keyword evidence="3" id="KW-1185">Reference proteome</keyword>
<dbReference type="AlphaFoldDB" id="A0A1D2NCN5"/>
<accession>A0A1D2NCN5</accession>
<reference evidence="2 3" key="1">
    <citation type="journal article" date="2016" name="Genome Biol. Evol.">
        <title>Gene Family Evolution Reflects Adaptation to Soil Environmental Stressors in the Genome of the Collembolan Orchesella cincta.</title>
        <authorList>
            <person name="Faddeeva-Vakhrusheva A."/>
            <person name="Derks M.F."/>
            <person name="Anvar S.Y."/>
            <person name="Agamennone V."/>
            <person name="Suring W."/>
            <person name="Smit S."/>
            <person name="van Straalen N.M."/>
            <person name="Roelofs D."/>
        </authorList>
    </citation>
    <scope>NUCLEOTIDE SEQUENCE [LARGE SCALE GENOMIC DNA]</scope>
    <source>
        <tissue evidence="2">Mixed pool</tissue>
    </source>
</reference>
<comment type="caution">
    <text evidence="2">The sequence shown here is derived from an EMBL/GenBank/DDBJ whole genome shotgun (WGS) entry which is preliminary data.</text>
</comment>